<organism evidence="2">
    <name type="scientific">freshwater metagenome</name>
    <dbReference type="NCBI Taxonomy" id="449393"/>
    <lineage>
        <taxon>unclassified sequences</taxon>
        <taxon>metagenomes</taxon>
        <taxon>ecological metagenomes</taxon>
    </lineage>
</organism>
<proteinExistence type="predicted"/>
<dbReference type="AlphaFoldDB" id="A0A6J7K1V2"/>
<feature type="region of interest" description="Disordered" evidence="1">
    <location>
        <begin position="94"/>
        <end position="115"/>
    </location>
</feature>
<evidence type="ECO:0000313" key="2">
    <source>
        <dbReference type="EMBL" id="CAB4949163.1"/>
    </source>
</evidence>
<reference evidence="2" key="1">
    <citation type="submission" date="2020-05" db="EMBL/GenBank/DDBJ databases">
        <authorList>
            <person name="Chiriac C."/>
            <person name="Salcher M."/>
            <person name="Ghai R."/>
            <person name="Kavagutti S V."/>
        </authorList>
    </citation>
    <scope>NUCLEOTIDE SEQUENCE</scope>
</reference>
<accession>A0A6J7K1V2</accession>
<evidence type="ECO:0000256" key="1">
    <source>
        <dbReference type="SAM" id="MobiDB-lite"/>
    </source>
</evidence>
<sequence>MTTAAADARSGDIEGRVVDWVRSTLAGSATTEPVEVTASATRAVSLPDDGLEVRPEDWTVSVALRFAGADRAASGEALAGLVDATGTVTLEERDAAELTGPSEAPGADDATDEPFETTLTVGVTIPWPNRNDAAAESA</sequence>
<dbReference type="EMBL" id="CAFBMK010000322">
    <property type="protein sequence ID" value="CAB4949163.1"/>
    <property type="molecule type" value="Genomic_DNA"/>
</dbReference>
<name>A0A6J7K1V2_9ZZZZ</name>
<gene>
    <name evidence="2" type="ORF">UFOPK3564_03394</name>
</gene>
<protein>
    <submittedName>
        <fullName evidence="2">Unannotated protein</fullName>
    </submittedName>
</protein>